<keyword evidence="3" id="KW-0969">Cilium</keyword>
<reference evidence="3" key="1">
    <citation type="journal article" date="2014" name="Int. J. Syst. Evol. Microbiol.">
        <title>Complete genome sequence of Corynebacterium casei LMG S-19264T (=DSM 44701T), isolated from a smear-ripened cheese.</title>
        <authorList>
            <consortium name="US DOE Joint Genome Institute (JGI-PGF)"/>
            <person name="Walter F."/>
            <person name="Albersmeier A."/>
            <person name="Kalinowski J."/>
            <person name="Ruckert C."/>
        </authorList>
    </citation>
    <scope>NUCLEOTIDE SEQUENCE</scope>
    <source>
        <strain evidence="3">VKM B-2789</strain>
    </source>
</reference>
<proteinExistence type="predicted"/>
<accession>A0A9W6K227</accession>
<evidence type="ECO:0000313" key="4">
    <source>
        <dbReference type="Proteomes" id="UP001143330"/>
    </source>
</evidence>
<feature type="region of interest" description="Disordered" evidence="2">
    <location>
        <begin position="110"/>
        <end position="134"/>
    </location>
</feature>
<reference evidence="3" key="2">
    <citation type="submission" date="2023-01" db="EMBL/GenBank/DDBJ databases">
        <authorList>
            <person name="Sun Q."/>
            <person name="Evtushenko L."/>
        </authorList>
    </citation>
    <scope>NUCLEOTIDE SEQUENCE</scope>
    <source>
        <strain evidence="3">VKM B-2789</strain>
    </source>
</reference>
<keyword evidence="4" id="KW-1185">Reference proteome</keyword>
<gene>
    <name evidence="3" type="ORF">GCM10017653_48660</name>
</gene>
<keyword evidence="3" id="KW-0966">Cell projection</keyword>
<evidence type="ECO:0000256" key="2">
    <source>
        <dbReference type="SAM" id="MobiDB-lite"/>
    </source>
</evidence>
<name>A0A9W6K227_9HYPH</name>
<dbReference type="Proteomes" id="UP001143330">
    <property type="component" value="Unassembled WGS sequence"/>
</dbReference>
<dbReference type="EMBL" id="BSFM01000021">
    <property type="protein sequence ID" value="GLK86796.1"/>
    <property type="molecule type" value="Genomic_DNA"/>
</dbReference>
<dbReference type="AlphaFoldDB" id="A0A9W6K227"/>
<organism evidence="3 4">
    <name type="scientific">Ancylobacter defluvii</name>
    <dbReference type="NCBI Taxonomy" id="1282440"/>
    <lineage>
        <taxon>Bacteria</taxon>
        <taxon>Pseudomonadati</taxon>
        <taxon>Pseudomonadota</taxon>
        <taxon>Alphaproteobacteria</taxon>
        <taxon>Hyphomicrobiales</taxon>
        <taxon>Xanthobacteraceae</taxon>
        <taxon>Ancylobacter</taxon>
    </lineage>
</organism>
<sequence>MKSIDTVIRLRRFQAEEKRRHFAQIDGMIADFDRMARDLDREILAEEQRAGITDTSHFAYPTYARAAATRRDNLRRSAEELKGQLDEARDQLDAALDELKKVEALGERERGLDAVEVPRPAGGRRARSTAASLA</sequence>
<keyword evidence="3" id="KW-0282">Flagellum</keyword>
<feature type="coiled-coil region" evidence="1">
    <location>
        <begin position="64"/>
        <end position="105"/>
    </location>
</feature>
<evidence type="ECO:0000256" key="1">
    <source>
        <dbReference type="SAM" id="Coils"/>
    </source>
</evidence>
<dbReference type="RefSeq" id="WP_213363826.1">
    <property type="nucleotide sequence ID" value="NZ_BSFM01000021.1"/>
</dbReference>
<protein>
    <submittedName>
        <fullName evidence="3">Flagellar export protein FliJ</fullName>
    </submittedName>
</protein>
<comment type="caution">
    <text evidence="3">The sequence shown here is derived from an EMBL/GenBank/DDBJ whole genome shotgun (WGS) entry which is preliminary data.</text>
</comment>
<keyword evidence="1" id="KW-0175">Coiled coil</keyword>
<evidence type="ECO:0000313" key="3">
    <source>
        <dbReference type="EMBL" id="GLK86796.1"/>
    </source>
</evidence>